<name>A0A2P2NPB9_RHIMU</name>
<sequence length="14" mass="1579">MQFADLSEHIGIFA</sequence>
<accession>A0A2P2NPB9</accession>
<proteinExistence type="predicted"/>
<protein>
    <submittedName>
        <fullName evidence="1">Uncharacterized protein</fullName>
    </submittedName>
</protein>
<dbReference type="EMBL" id="GGEC01063801">
    <property type="protein sequence ID" value="MBX44285.1"/>
    <property type="molecule type" value="Transcribed_RNA"/>
</dbReference>
<reference evidence="1" key="1">
    <citation type="submission" date="2018-02" db="EMBL/GenBank/DDBJ databases">
        <title>Rhizophora mucronata_Transcriptome.</title>
        <authorList>
            <person name="Meera S.P."/>
            <person name="Sreeshan A."/>
            <person name="Augustine A."/>
        </authorList>
    </citation>
    <scope>NUCLEOTIDE SEQUENCE</scope>
    <source>
        <tissue evidence="1">Leaf</tissue>
    </source>
</reference>
<evidence type="ECO:0000313" key="1">
    <source>
        <dbReference type="EMBL" id="MBX44285.1"/>
    </source>
</evidence>
<organism evidence="1">
    <name type="scientific">Rhizophora mucronata</name>
    <name type="common">Asiatic mangrove</name>
    <dbReference type="NCBI Taxonomy" id="61149"/>
    <lineage>
        <taxon>Eukaryota</taxon>
        <taxon>Viridiplantae</taxon>
        <taxon>Streptophyta</taxon>
        <taxon>Embryophyta</taxon>
        <taxon>Tracheophyta</taxon>
        <taxon>Spermatophyta</taxon>
        <taxon>Magnoliopsida</taxon>
        <taxon>eudicotyledons</taxon>
        <taxon>Gunneridae</taxon>
        <taxon>Pentapetalae</taxon>
        <taxon>rosids</taxon>
        <taxon>fabids</taxon>
        <taxon>Malpighiales</taxon>
        <taxon>Rhizophoraceae</taxon>
        <taxon>Rhizophora</taxon>
    </lineage>
</organism>